<keyword evidence="1" id="KW-0812">Transmembrane</keyword>
<reference evidence="2 3" key="1">
    <citation type="submission" date="2015-02" db="EMBL/GenBank/DDBJ databases">
        <title>Draft genome sequences of ten Microbacterium spp. with emphasis on heavy metal contaminated environments.</title>
        <authorList>
            <person name="Corretto E."/>
        </authorList>
    </citation>
    <scope>NUCLEOTIDE SEQUENCE [LARGE SCALE GENOMIC DNA]</scope>
    <source>
        <strain evidence="2 3">DSM 12510</strain>
    </source>
</reference>
<dbReference type="STRING" id="92835.RS81_01920"/>
<name>A0A0M2H4T2_9MICO</name>
<protein>
    <submittedName>
        <fullName evidence="2">Uncharacterized protein</fullName>
    </submittedName>
</protein>
<feature type="transmembrane region" description="Helical" evidence="1">
    <location>
        <begin position="77"/>
        <end position="98"/>
    </location>
</feature>
<feature type="transmembrane region" description="Helical" evidence="1">
    <location>
        <begin position="12"/>
        <end position="32"/>
    </location>
</feature>
<dbReference type="AlphaFoldDB" id="A0A0M2H4T2"/>
<evidence type="ECO:0000256" key="1">
    <source>
        <dbReference type="SAM" id="Phobius"/>
    </source>
</evidence>
<feature type="transmembrane region" description="Helical" evidence="1">
    <location>
        <begin position="110"/>
        <end position="131"/>
    </location>
</feature>
<feature type="transmembrane region" description="Helical" evidence="1">
    <location>
        <begin position="44"/>
        <end position="65"/>
    </location>
</feature>
<keyword evidence="3" id="KW-1185">Reference proteome</keyword>
<accession>A0A0M2H4T2</accession>
<keyword evidence="1" id="KW-0472">Membrane</keyword>
<evidence type="ECO:0000313" key="2">
    <source>
        <dbReference type="EMBL" id="KJL39503.1"/>
    </source>
</evidence>
<dbReference type="Proteomes" id="UP000033956">
    <property type="component" value="Unassembled WGS sequence"/>
</dbReference>
<gene>
    <name evidence="2" type="ORF">RS81_01920</name>
</gene>
<feature type="transmembrane region" description="Helical" evidence="1">
    <location>
        <begin position="172"/>
        <end position="193"/>
    </location>
</feature>
<dbReference type="EMBL" id="JYIZ01000049">
    <property type="protein sequence ID" value="KJL39503.1"/>
    <property type="molecule type" value="Genomic_DNA"/>
</dbReference>
<comment type="caution">
    <text evidence="2">The sequence shown here is derived from an EMBL/GenBank/DDBJ whole genome shotgun (WGS) entry which is preliminary data.</text>
</comment>
<keyword evidence="1" id="KW-1133">Transmembrane helix</keyword>
<dbReference type="PATRIC" id="fig|92835.4.peg.1944"/>
<feature type="transmembrane region" description="Helical" evidence="1">
    <location>
        <begin position="143"/>
        <end position="166"/>
    </location>
</feature>
<organism evidence="2 3">
    <name type="scientific">Microbacterium terrae</name>
    <dbReference type="NCBI Taxonomy" id="69369"/>
    <lineage>
        <taxon>Bacteria</taxon>
        <taxon>Bacillati</taxon>
        <taxon>Actinomycetota</taxon>
        <taxon>Actinomycetes</taxon>
        <taxon>Micrococcales</taxon>
        <taxon>Microbacteriaceae</taxon>
        <taxon>Microbacterium</taxon>
    </lineage>
</organism>
<proteinExistence type="predicted"/>
<evidence type="ECO:0000313" key="3">
    <source>
        <dbReference type="Proteomes" id="UP000033956"/>
    </source>
</evidence>
<sequence>MTPSTHSHRPTWIIGGALLVVLGVLVGLSPSLRANGGVDGERAALAVEVAAACVGLLVCVLHAVGLRAADSVVARRWVGMVSLVALGIVWVWYSLWWASPSGYGAGPGVVGPQLLFFLSMSVLSIVATVSIGRARVLPRPWNWAPLAGLGIAAASAIIVPNVLLMFGVFLPAVGGSVVAAAMIAAFGVAEVVWGVRGAGLDPAVATTPDPVASAAD</sequence>